<dbReference type="Pfam" id="PF03239">
    <property type="entry name" value="FTR1"/>
    <property type="match status" value="1"/>
</dbReference>
<dbReference type="Proteomes" id="UP001596527">
    <property type="component" value="Unassembled WGS sequence"/>
</dbReference>
<feature type="signal peptide" evidence="7">
    <location>
        <begin position="1"/>
        <end position="42"/>
    </location>
</feature>
<organism evidence="8 9">
    <name type="scientific">Schaalia naturae</name>
    <dbReference type="NCBI Taxonomy" id="635203"/>
    <lineage>
        <taxon>Bacteria</taxon>
        <taxon>Bacillati</taxon>
        <taxon>Actinomycetota</taxon>
        <taxon>Actinomycetes</taxon>
        <taxon>Actinomycetales</taxon>
        <taxon>Actinomycetaceae</taxon>
        <taxon>Schaalia</taxon>
    </lineage>
</organism>
<proteinExistence type="inferred from homology"/>
<feature type="transmembrane region" description="Helical" evidence="6">
    <location>
        <begin position="490"/>
        <end position="518"/>
    </location>
</feature>
<feature type="transmembrane region" description="Helical" evidence="6">
    <location>
        <begin position="300"/>
        <end position="324"/>
    </location>
</feature>
<evidence type="ECO:0000256" key="5">
    <source>
        <dbReference type="ARBA" id="ARBA00023136"/>
    </source>
</evidence>
<evidence type="ECO:0000256" key="3">
    <source>
        <dbReference type="ARBA" id="ARBA00022692"/>
    </source>
</evidence>
<feature type="chain" id="PRO_5045418410" evidence="7">
    <location>
        <begin position="43"/>
        <end position="541"/>
    </location>
</feature>
<dbReference type="EMBL" id="JBHTEF010000001">
    <property type="protein sequence ID" value="MFC7582084.1"/>
    <property type="molecule type" value="Genomic_DNA"/>
</dbReference>
<evidence type="ECO:0000313" key="8">
    <source>
        <dbReference type="EMBL" id="MFC7582084.1"/>
    </source>
</evidence>
<dbReference type="PANTHER" id="PTHR31632:SF2">
    <property type="entry name" value="PLASMA MEMBRANE IRON PERMEASE"/>
    <property type="match status" value="1"/>
</dbReference>
<evidence type="ECO:0000313" key="9">
    <source>
        <dbReference type="Proteomes" id="UP001596527"/>
    </source>
</evidence>
<feature type="transmembrane region" description="Helical" evidence="6">
    <location>
        <begin position="420"/>
        <end position="443"/>
    </location>
</feature>
<evidence type="ECO:0000256" key="4">
    <source>
        <dbReference type="ARBA" id="ARBA00022989"/>
    </source>
</evidence>
<keyword evidence="3 6" id="KW-0812">Transmembrane</keyword>
<reference evidence="9" key="1">
    <citation type="journal article" date="2019" name="Int. J. Syst. Evol. Microbiol.">
        <title>The Global Catalogue of Microorganisms (GCM) 10K type strain sequencing project: providing services to taxonomists for standard genome sequencing and annotation.</title>
        <authorList>
            <consortium name="The Broad Institute Genomics Platform"/>
            <consortium name="The Broad Institute Genome Sequencing Center for Infectious Disease"/>
            <person name="Wu L."/>
            <person name="Ma J."/>
        </authorList>
    </citation>
    <scope>NUCLEOTIDE SEQUENCE [LARGE SCALE GENOMIC DNA]</scope>
    <source>
        <strain evidence="9">CCUG 56698</strain>
    </source>
</reference>
<comment type="caution">
    <text evidence="8">The sequence shown here is derived from an EMBL/GenBank/DDBJ whole genome shotgun (WGS) entry which is preliminary data.</text>
</comment>
<name>A0ABW2SQG4_9ACTO</name>
<keyword evidence="7" id="KW-0732">Signal</keyword>
<feature type="transmembrane region" description="Helical" evidence="6">
    <location>
        <begin position="377"/>
        <end position="394"/>
    </location>
</feature>
<protein>
    <submittedName>
        <fullName evidence="8">FTR1 family protein</fullName>
    </submittedName>
</protein>
<evidence type="ECO:0000256" key="1">
    <source>
        <dbReference type="ARBA" id="ARBA00004141"/>
    </source>
</evidence>
<evidence type="ECO:0000256" key="2">
    <source>
        <dbReference type="ARBA" id="ARBA00008333"/>
    </source>
</evidence>
<evidence type="ECO:0000256" key="7">
    <source>
        <dbReference type="SAM" id="SignalP"/>
    </source>
</evidence>
<feature type="transmembrane region" description="Helical" evidence="6">
    <location>
        <begin position="266"/>
        <end position="288"/>
    </location>
</feature>
<accession>A0ABW2SQG4</accession>
<sequence>MTRASDASGLRPFLAGRRAIRLLLMVLCLGVAALMVAPAAHAEDTDWDSVVEQMTETIQQVPDQYAAGDTEGVETSIRKAYYETYQVSGLEAQIDHRLGTDRADAFVTQLLALRDLARNAASQSEVEEATTATVDLLRADVADLAATPELNDQWTRVGQRIIERIEAAKTAYAQGDYESAASAARDAYLAHYEADGLEKATISYIGQSRVTDLESMFTQLRQDGRDGSLSVEDYAAKADELTAAITQDAAQLDEMTSRDELGWSGFWASFLVLVREGAEALLVVAALVTYAMKAGRRDQLVGIMTGVVAALAISIGLAVLFSRLASSATSGFSQELLEGITGLLAVIMLIWVSNWILSKASGARFQEYIDRTASKGVAAGGSFALASAAFLAVLREGSETILFFAPIIAGAKTGGDHAKIWMGVGAAVALLALLFTLVWVFGVRLPLRPFFTWTSVLLGILSVTIAGGAVKEFQDATLVSQTLVPGVPQVTILGLYPTAETLAAQLAVVAILVVLAVLQRRKSRAEKRGAHVPDPAAVTQR</sequence>
<dbReference type="InterPro" id="IPR004923">
    <property type="entry name" value="FTR1/Fip1/EfeU"/>
</dbReference>
<evidence type="ECO:0000256" key="6">
    <source>
        <dbReference type="SAM" id="Phobius"/>
    </source>
</evidence>
<dbReference type="PANTHER" id="PTHR31632">
    <property type="entry name" value="IRON TRANSPORTER FTH1"/>
    <property type="match status" value="1"/>
</dbReference>
<keyword evidence="9" id="KW-1185">Reference proteome</keyword>
<keyword evidence="4 6" id="KW-1133">Transmembrane helix</keyword>
<gene>
    <name evidence="8" type="ORF">ACFQWG_12855</name>
</gene>
<comment type="subcellular location">
    <subcellularLocation>
        <location evidence="1">Membrane</location>
        <topology evidence="1">Multi-pass membrane protein</topology>
    </subcellularLocation>
</comment>
<dbReference type="RefSeq" id="WP_380975917.1">
    <property type="nucleotide sequence ID" value="NZ_JBHTEF010000001.1"/>
</dbReference>
<feature type="transmembrane region" description="Helical" evidence="6">
    <location>
        <begin position="450"/>
        <end position="470"/>
    </location>
</feature>
<feature type="transmembrane region" description="Helical" evidence="6">
    <location>
        <begin position="336"/>
        <end position="357"/>
    </location>
</feature>
<comment type="similarity">
    <text evidence="2">Belongs to the oxidase-dependent Fe transporter (OFeT) (TC 9.A.10.1) family.</text>
</comment>
<keyword evidence="5 6" id="KW-0472">Membrane</keyword>